<dbReference type="AlphaFoldDB" id="A0AAW8CPM4"/>
<dbReference type="Proteomes" id="UP001242045">
    <property type="component" value="Unassembled WGS sequence"/>
</dbReference>
<dbReference type="InterPro" id="IPR036388">
    <property type="entry name" value="WH-like_DNA-bd_sf"/>
</dbReference>
<dbReference type="EMBL" id="JAUSRD010000003">
    <property type="protein sequence ID" value="MDP9892344.1"/>
    <property type="molecule type" value="Genomic_DNA"/>
</dbReference>
<dbReference type="PROSITE" id="PS50995">
    <property type="entry name" value="HTH_MARR_2"/>
    <property type="match status" value="1"/>
</dbReference>
<name>A0AAW8CPM4_9BURK</name>
<keyword evidence="2" id="KW-0238">DNA-binding</keyword>
<accession>A0AAW8CPM4</accession>
<feature type="domain" description="HTH marR-type" evidence="1">
    <location>
        <begin position="17"/>
        <end position="150"/>
    </location>
</feature>
<evidence type="ECO:0000259" key="1">
    <source>
        <dbReference type="PROSITE" id="PS50995"/>
    </source>
</evidence>
<dbReference type="InterPro" id="IPR036390">
    <property type="entry name" value="WH_DNA-bd_sf"/>
</dbReference>
<proteinExistence type="predicted"/>
<dbReference type="GO" id="GO:0003700">
    <property type="term" value="F:DNA-binding transcription factor activity"/>
    <property type="evidence" value="ECO:0007669"/>
    <property type="project" value="InterPro"/>
</dbReference>
<dbReference type="PANTHER" id="PTHR33164:SF43">
    <property type="entry name" value="HTH-TYPE TRANSCRIPTIONAL REPRESSOR YETL"/>
    <property type="match status" value="1"/>
</dbReference>
<dbReference type="GO" id="GO:0006950">
    <property type="term" value="P:response to stress"/>
    <property type="evidence" value="ECO:0007669"/>
    <property type="project" value="TreeGrafter"/>
</dbReference>
<dbReference type="Gene3D" id="1.10.10.10">
    <property type="entry name" value="Winged helix-like DNA-binding domain superfamily/Winged helix DNA-binding domain"/>
    <property type="match status" value="1"/>
</dbReference>
<dbReference type="InterPro" id="IPR000835">
    <property type="entry name" value="HTH_MarR-typ"/>
</dbReference>
<comment type="caution">
    <text evidence="2">The sequence shown here is derived from an EMBL/GenBank/DDBJ whole genome shotgun (WGS) entry which is preliminary data.</text>
</comment>
<evidence type="ECO:0000313" key="2">
    <source>
        <dbReference type="EMBL" id="MDP9892344.1"/>
    </source>
</evidence>
<protein>
    <submittedName>
        <fullName evidence="2">DNA-binding MarR family transcriptional regulator</fullName>
    </submittedName>
</protein>
<dbReference type="RefSeq" id="WP_307684307.1">
    <property type="nucleotide sequence ID" value="NZ_JAUSRD010000003.1"/>
</dbReference>
<dbReference type="PRINTS" id="PR00598">
    <property type="entry name" value="HTHMARR"/>
</dbReference>
<sequence>MRAFPDAAALRTPQSLDDLLLYRIWRAACVSNGMVTRMIEGGFGITRRELGMIGVLEELGEIPASKFAERLQMDRASASLALRSLTEKKLVERRQDAEDGRIVHVRLSSEGQQLFDDLFPRLSQLNVDLLDGIDAKQLEVFLDCLEDLELRGSELSERGVVRNKYRPSIERQHASFAARA</sequence>
<dbReference type="SMART" id="SM00347">
    <property type="entry name" value="HTH_MARR"/>
    <property type="match status" value="1"/>
</dbReference>
<gene>
    <name evidence="2" type="ORF">J2W31_001449</name>
</gene>
<dbReference type="SUPFAM" id="SSF46785">
    <property type="entry name" value="Winged helix' DNA-binding domain"/>
    <property type="match status" value="1"/>
</dbReference>
<dbReference type="InterPro" id="IPR039422">
    <property type="entry name" value="MarR/SlyA-like"/>
</dbReference>
<dbReference type="GO" id="GO:0003677">
    <property type="term" value="F:DNA binding"/>
    <property type="evidence" value="ECO:0007669"/>
    <property type="project" value="UniProtKB-KW"/>
</dbReference>
<dbReference type="PANTHER" id="PTHR33164">
    <property type="entry name" value="TRANSCRIPTIONAL REGULATOR, MARR FAMILY"/>
    <property type="match status" value="1"/>
</dbReference>
<dbReference type="Pfam" id="PF12802">
    <property type="entry name" value="MarR_2"/>
    <property type="match status" value="1"/>
</dbReference>
<reference evidence="2" key="1">
    <citation type="submission" date="2023-07" db="EMBL/GenBank/DDBJ databases">
        <title>Sorghum-associated microbial communities from plants grown in Nebraska, USA.</title>
        <authorList>
            <person name="Schachtman D."/>
        </authorList>
    </citation>
    <scope>NUCLEOTIDE SEQUENCE</scope>
    <source>
        <strain evidence="2">DS3754</strain>
    </source>
</reference>
<evidence type="ECO:0000313" key="3">
    <source>
        <dbReference type="Proteomes" id="UP001242045"/>
    </source>
</evidence>
<organism evidence="2 3">
    <name type="scientific">Variovorax boronicumulans</name>
    <dbReference type="NCBI Taxonomy" id="436515"/>
    <lineage>
        <taxon>Bacteria</taxon>
        <taxon>Pseudomonadati</taxon>
        <taxon>Pseudomonadota</taxon>
        <taxon>Betaproteobacteria</taxon>
        <taxon>Burkholderiales</taxon>
        <taxon>Comamonadaceae</taxon>
        <taxon>Variovorax</taxon>
    </lineage>
</organism>